<protein>
    <submittedName>
        <fullName evidence="1">Uncharacterized protein</fullName>
    </submittedName>
</protein>
<organism evidence="1 2">
    <name type="scientific">Acidithiobacillus ferrivorans SS3</name>
    <dbReference type="NCBI Taxonomy" id="743299"/>
    <lineage>
        <taxon>Bacteria</taxon>
        <taxon>Pseudomonadati</taxon>
        <taxon>Pseudomonadota</taxon>
        <taxon>Acidithiobacillia</taxon>
        <taxon>Acidithiobacillales</taxon>
        <taxon>Acidithiobacillaceae</taxon>
        <taxon>Acidithiobacillus</taxon>
    </lineage>
</organism>
<evidence type="ECO:0000313" key="2">
    <source>
        <dbReference type="Proteomes" id="UP000009220"/>
    </source>
</evidence>
<dbReference type="EMBL" id="CP002985">
    <property type="protein sequence ID" value="AEM46620.1"/>
    <property type="molecule type" value="Genomic_DNA"/>
</dbReference>
<evidence type="ECO:0000313" key="1">
    <source>
        <dbReference type="EMBL" id="AEM46620.1"/>
    </source>
</evidence>
<name>G0JSR3_9PROT</name>
<proteinExistence type="predicted"/>
<dbReference type="AlphaFoldDB" id="G0JSR3"/>
<dbReference type="HOGENOM" id="CLU_3131194_0_0_6"/>
<reference evidence="1 2" key="1">
    <citation type="journal article" date="2011" name="J. Bacteriol.">
        <title>Draft genome of the psychrotolerant acidophile Acidithiobacillus ferrivorans SS3.</title>
        <authorList>
            <person name="Liljeqvist M."/>
            <person name="Valdes J."/>
            <person name="Holmes D.S."/>
            <person name="Dopson M."/>
        </authorList>
    </citation>
    <scope>NUCLEOTIDE SEQUENCE [LARGE SCALE GENOMIC DNA]</scope>
    <source>
        <strain evidence="1 2">SS3</strain>
    </source>
</reference>
<sequence>MGKKVQSYTVEFRPLRPFGYLIASVSIHRAALRGATFDINRGIRVPYLA</sequence>
<accession>G0JSR3</accession>
<dbReference type="KEGG" id="afi:Acife_0397"/>
<gene>
    <name evidence="1" type="ORF">Acife_0397</name>
</gene>
<dbReference type="Proteomes" id="UP000009220">
    <property type="component" value="Chromosome"/>
</dbReference>